<dbReference type="InterPro" id="IPR001248">
    <property type="entry name" value="Pur-cyt_permease"/>
</dbReference>
<proteinExistence type="inferred from homology"/>
<dbReference type="GO" id="GO:0000329">
    <property type="term" value="C:fungal-type vacuole membrane"/>
    <property type="evidence" value="ECO:0007669"/>
    <property type="project" value="TreeGrafter"/>
</dbReference>
<dbReference type="RefSeq" id="XP_033431393.1">
    <property type="nucleotide sequence ID" value="XM_033565636.1"/>
</dbReference>
<evidence type="ECO:0008006" key="11">
    <source>
        <dbReference type="Google" id="ProtNLM"/>
    </source>
</evidence>
<protein>
    <recommendedName>
        <fullName evidence="11">Purine-cytosine permease</fullName>
    </recommendedName>
</protein>
<keyword evidence="5 8" id="KW-1133">Transmembrane helix</keyword>
<dbReference type="GO" id="GO:0005886">
    <property type="term" value="C:plasma membrane"/>
    <property type="evidence" value="ECO:0007669"/>
    <property type="project" value="TreeGrafter"/>
</dbReference>
<reference evidence="9 10" key="1">
    <citation type="submission" date="2019-08" db="EMBL/GenBank/DDBJ databases">
        <title>The genome sequence of a newly discovered highly antifungal drug resistant Aspergillus species, Aspergillus tanneri NIH 1004.</title>
        <authorList>
            <person name="Mounaud S."/>
            <person name="Singh I."/>
            <person name="Joardar V."/>
            <person name="Pakala S."/>
            <person name="Pakala S."/>
            <person name="Venepally P."/>
            <person name="Chung J.K."/>
            <person name="Losada L."/>
            <person name="Nierman W.C."/>
        </authorList>
    </citation>
    <scope>NUCLEOTIDE SEQUENCE [LARGE SCALE GENOMIC DNA]</scope>
    <source>
        <strain evidence="9 10">NIH1004</strain>
    </source>
</reference>
<feature type="transmembrane region" description="Helical" evidence="8">
    <location>
        <begin position="96"/>
        <end position="118"/>
    </location>
</feature>
<feature type="transmembrane region" description="Helical" evidence="8">
    <location>
        <begin position="65"/>
        <end position="84"/>
    </location>
</feature>
<evidence type="ECO:0000256" key="8">
    <source>
        <dbReference type="SAM" id="Phobius"/>
    </source>
</evidence>
<dbReference type="EMBL" id="QUQM01000002">
    <property type="protein sequence ID" value="KAA8652032.1"/>
    <property type="molecule type" value="Genomic_DNA"/>
</dbReference>
<dbReference type="GO" id="GO:0022857">
    <property type="term" value="F:transmembrane transporter activity"/>
    <property type="evidence" value="ECO:0007669"/>
    <property type="project" value="InterPro"/>
</dbReference>
<organism evidence="9 10">
    <name type="scientific">Aspergillus tanneri</name>
    <dbReference type="NCBI Taxonomy" id="1220188"/>
    <lineage>
        <taxon>Eukaryota</taxon>
        <taxon>Fungi</taxon>
        <taxon>Dikarya</taxon>
        <taxon>Ascomycota</taxon>
        <taxon>Pezizomycotina</taxon>
        <taxon>Eurotiomycetes</taxon>
        <taxon>Eurotiomycetidae</taxon>
        <taxon>Eurotiales</taxon>
        <taxon>Aspergillaceae</taxon>
        <taxon>Aspergillus</taxon>
        <taxon>Aspergillus subgen. Circumdati</taxon>
    </lineage>
</organism>
<dbReference type="PIRSF" id="PIRSF002744">
    <property type="entry name" value="Pur-cyt_permease"/>
    <property type="match status" value="1"/>
</dbReference>
<feature type="transmembrane region" description="Helical" evidence="8">
    <location>
        <begin position="368"/>
        <end position="388"/>
    </location>
</feature>
<feature type="transmembrane region" description="Helical" evidence="8">
    <location>
        <begin position="408"/>
        <end position="427"/>
    </location>
</feature>
<evidence type="ECO:0000313" key="9">
    <source>
        <dbReference type="EMBL" id="KAA8652032.1"/>
    </source>
</evidence>
<evidence type="ECO:0000256" key="5">
    <source>
        <dbReference type="ARBA" id="ARBA00022989"/>
    </source>
</evidence>
<dbReference type="Pfam" id="PF02133">
    <property type="entry name" value="Transp_cyt_pur"/>
    <property type="match status" value="1"/>
</dbReference>
<dbReference type="GeneID" id="54323635"/>
<evidence type="ECO:0000256" key="7">
    <source>
        <dbReference type="PIRNR" id="PIRNR002744"/>
    </source>
</evidence>
<feature type="transmembrane region" description="Helical" evidence="8">
    <location>
        <begin position="206"/>
        <end position="225"/>
    </location>
</feature>
<evidence type="ECO:0000256" key="3">
    <source>
        <dbReference type="ARBA" id="ARBA00022448"/>
    </source>
</evidence>
<feature type="transmembrane region" description="Helical" evidence="8">
    <location>
        <begin position="170"/>
        <end position="194"/>
    </location>
</feature>
<evidence type="ECO:0000256" key="1">
    <source>
        <dbReference type="ARBA" id="ARBA00004141"/>
    </source>
</evidence>
<dbReference type="PANTHER" id="PTHR31806:SF16">
    <property type="entry name" value="PURINE-CYTOSINE TRANSPORTER (EUROFUNG)"/>
    <property type="match status" value="1"/>
</dbReference>
<gene>
    <name evidence="9" type="ORF">ATNIH1004_000933</name>
</gene>
<dbReference type="AlphaFoldDB" id="A0A5M9MY46"/>
<accession>A0A5M9MY46</accession>
<feature type="transmembrane region" description="Helical" evidence="8">
    <location>
        <begin position="261"/>
        <end position="283"/>
    </location>
</feature>
<dbReference type="Proteomes" id="UP000324241">
    <property type="component" value="Unassembled WGS sequence"/>
</dbReference>
<comment type="caution">
    <text evidence="9">The sequence shown here is derived from an EMBL/GenBank/DDBJ whole genome shotgun (WGS) entry which is preliminary data.</text>
</comment>
<dbReference type="Gene3D" id="1.10.4160.10">
    <property type="entry name" value="Hydantoin permease"/>
    <property type="match status" value="1"/>
</dbReference>
<sequence>MMSDAEKDHGSSSLQSVAHGELEYQAPASRESRYQKWARSIRGLETRGIEPVPLHERLDPSAAGLLHMLLIWFSMGMSLNNIVVGSLGTLVMQLSFSDAILCAIFGNLLGGMAVGWMSTWGPRSGHRTLIVARYFMGYHPSKICCLLNILTNLGYGMMNSMVGGQLLAKLSGGTVSVIVGIVIVALASWAMATFGMRIFQLYERFAWLPQLIILCVLTGSAGPYFDFHSPSVGSLEQINWADIYDGTPGGLLMAGYSRLGVFGKICAAINVVTVVSNNAPGCYSMAMNFQMIGDMWAKIPRPVFTVLSTITYAVCAIGGRNSLYEIFKNFLPLIGYWVIIWFTIVAEQDLFFNQRDFDWSAWNVRPKLPVGMAASVAFLVGWVGAIIGMSQVYYTGPIAQAIEGGCDLGIWLGFGFTAVIFPLLRILELRIIGR</sequence>
<dbReference type="InterPro" id="IPR026030">
    <property type="entry name" value="Pur-cyt_permease_Fcy2/21/22"/>
</dbReference>
<keyword evidence="6 7" id="KW-0472">Membrane</keyword>
<keyword evidence="4 8" id="KW-0812">Transmembrane</keyword>
<keyword evidence="3 7" id="KW-0813">Transport</keyword>
<dbReference type="PANTHER" id="PTHR31806">
    <property type="entry name" value="PURINE-CYTOSINE PERMEASE FCY2-RELATED"/>
    <property type="match status" value="1"/>
</dbReference>
<comment type="similarity">
    <text evidence="2 7">Belongs to the purine-cytosine permease (2.A.39) family.</text>
</comment>
<evidence type="ECO:0000256" key="2">
    <source>
        <dbReference type="ARBA" id="ARBA00008974"/>
    </source>
</evidence>
<dbReference type="VEuPathDB" id="FungiDB:EYZ11_009412"/>
<feature type="transmembrane region" description="Helical" evidence="8">
    <location>
        <begin position="329"/>
        <end position="347"/>
    </location>
</feature>
<dbReference type="OrthoDB" id="5428495at2759"/>
<name>A0A5M9MY46_9EURO</name>
<feature type="transmembrane region" description="Helical" evidence="8">
    <location>
        <begin position="303"/>
        <end position="323"/>
    </location>
</feature>
<evidence type="ECO:0000256" key="6">
    <source>
        <dbReference type="ARBA" id="ARBA00023136"/>
    </source>
</evidence>
<evidence type="ECO:0000313" key="10">
    <source>
        <dbReference type="Proteomes" id="UP000324241"/>
    </source>
</evidence>
<comment type="subcellular location">
    <subcellularLocation>
        <location evidence="1">Membrane</location>
        <topology evidence="1">Multi-pass membrane protein</topology>
    </subcellularLocation>
</comment>
<evidence type="ECO:0000256" key="4">
    <source>
        <dbReference type="ARBA" id="ARBA00022692"/>
    </source>
</evidence>
<dbReference type="VEuPathDB" id="FungiDB:EYZ11_009413"/>